<feature type="binding site" evidence="2">
    <location>
        <position position="29"/>
    </location>
    <ligand>
        <name>Mg(2+)</name>
        <dbReference type="ChEBI" id="CHEBI:18420"/>
        <label>3</label>
    </ligand>
</feature>
<feature type="binding site" evidence="2">
    <location>
        <position position="29"/>
    </location>
    <ligand>
        <name>Mg(2+)</name>
        <dbReference type="ChEBI" id="CHEBI:18420"/>
        <label>4</label>
    </ligand>
</feature>
<feature type="domain" description="PurM-like N-terminal" evidence="3">
    <location>
        <begin position="27"/>
        <end position="137"/>
    </location>
</feature>
<feature type="binding site" evidence="2">
    <location>
        <position position="74"/>
    </location>
    <ligand>
        <name>Mg(2+)</name>
        <dbReference type="ChEBI" id="CHEBI:18420"/>
        <label>4</label>
    </ligand>
</feature>
<dbReference type="SUPFAM" id="SSF56042">
    <property type="entry name" value="PurM C-terminal domain-like"/>
    <property type="match status" value="1"/>
</dbReference>
<feature type="binding site" evidence="2">
    <location>
        <position position="46"/>
    </location>
    <ligand>
        <name>Mg(2+)</name>
        <dbReference type="ChEBI" id="CHEBI:18420"/>
        <label>1</label>
    </ligand>
</feature>
<feature type="binding site" evidence="2">
    <location>
        <position position="211"/>
    </location>
    <ligand>
        <name>Mg(2+)</name>
        <dbReference type="ChEBI" id="CHEBI:18420"/>
        <label>3</label>
    </ligand>
</feature>
<feature type="binding site" evidence="2">
    <location>
        <position position="214"/>
    </location>
    <ligand>
        <name>Mg(2+)</name>
        <dbReference type="ChEBI" id="CHEBI:18420"/>
        <label>5</label>
    </ligand>
</feature>
<feature type="binding site" evidence="2">
    <location>
        <position position="74"/>
    </location>
    <ligand>
        <name>Mg(2+)</name>
        <dbReference type="ChEBI" id="CHEBI:18420"/>
        <label>3</label>
    </ligand>
</feature>
<dbReference type="GO" id="GO:0009030">
    <property type="term" value="F:thiamine-phosphate kinase activity"/>
    <property type="evidence" value="ECO:0007669"/>
    <property type="project" value="UniProtKB-UniRule"/>
</dbReference>
<dbReference type="EMBL" id="PDTV01000012">
    <property type="protein sequence ID" value="PIE82788.1"/>
    <property type="molecule type" value="Genomic_DNA"/>
</dbReference>
<evidence type="ECO:0000313" key="6">
    <source>
        <dbReference type="Proteomes" id="UP000229278"/>
    </source>
</evidence>
<proteinExistence type="inferred from homology"/>
<feature type="binding site" evidence="2">
    <location>
        <position position="318"/>
    </location>
    <ligand>
        <name>substrate</name>
    </ligand>
</feature>
<dbReference type="Pfam" id="PF02769">
    <property type="entry name" value="AIRS_C"/>
    <property type="match status" value="1"/>
</dbReference>
<comment type="miscellaneous">
    <text evidence="2">Reaction mechanism of ThiL seems to utilize a direct, inline transfer of the gamma-phosphate of ATP to TMP rather than a phosphorylated enzyme intermediate.</text>
</comment>
<dbReference type="GO" id="GO:0009228">
    <property type="term" value="P:thiamine biosynthetic process"/>
    <property type="evidence" value="ECO:0007669"/>
    <property type="project" value="UniProtKB-KW"/>
</dbReference>
<dbReference type="GO" id="GO:0009229">
    <property type="term" value="P:thiamine diphosphate biosynthetic process"/>
    <property type="evidence" value="ECO:0007669"/>
    <property type="project" value="UniProtKB-UniRule"/>
</dbReference>
<dbReference type="CDD" id="cd02194">
    <property type="entry name" value="ThiL"/>
    <property type="match status" value="1"/>
</dbReference>
<feature type="binding site" evidence="2">
    <location>
        <position position="213"/>
    </location>
    <ligand>
        <name>ATP</name>
        <dbReference type="ChEBI" id="CHEBI:30616"/>
    </ligand>
</feature>
<sequence>MTAEFSLIDRYFVAHGRARDDVLLGIGDDCALLTPPAHEHLAMTVDTLVENVHFFAAANPENLGHKALAVNLSDLAAMGAMPAWATLALTLPNVDEAWLEAFCRGLFTLATCHQVQLIGGDTTGGAITTITIQASGFVPAGQALRRDGAKPGDVIYVTGTLGDAGLALQVLSGKKKVSVADHGFLQMRLEKPEPRLAQGLALRGIASAAIDVSDGLAQDLGHILSRSQVGARLNVDRLPLSQALIMNLGANSAATTALTSGDDYELCFTVAPAHIPELEAAIAAWDCRCTRIGVIEAAPGLRLIHADGATFELTQPGYHHFA</sequence>
<feature type="binding site" evidence="2">
    <location>
        <position position="46"/>
    </location>
    <ligand>
        <name>Mg(2+)</name>
        <dbReference type="ChEBI" id="CHEBI:18420"/>
        <label>2</label>
    </ligand>
</feature>
<evidence type="ECO:0000313" key="5">
    <source>
        <dbReference type="EMBL" id="PIE82788.1"/>
    </source>
</evidence>
<dbReference type="HAMAP" id="MF_02128">
    <property type="entry name" value="TMP_kinase"/>
    <property type="match status" value="1"/>
</dbReference>
<feature type="binding site" evidence="2">
    <location>
        <position position="262"/>
    </location>
    <ligand>
        <name>substrate</name>
    </ligand>
</feature>
<accession>A0A2G6PE22</accession>
<dbReference type="Proteomes" id="UP000229278">
    <property type="component" value="Unassembled WGS sequence"/>
</dbReference>
<dbReference type="PIRSF" id="PIRSF005303">
    <property type="entry name" value="Thiam_monoph_kin"/>
    <property type="match status" value="1"/>
</dbReference>
<keyword evidence="2 5" id="KW-0418">Kinase</keyword>
<comment type="caution">
    <text evidence="5">The sequence shown here is derived from an EMBL/GenBank/DDBJ whole genome shotgun (WGS) entry which is preliminary data.</text>
</comment>
<keyword evidence="2" id="KW-0067">ATP-binding</keyword>
<comment type="similarity">
    <text evidence="2">Belongs to the thiamine-monophosphate kinase family.</text>
</comment>
<dbReference type="Gene3D" id="3.90.650.10">
    <property type="entry name" value="PurM-like C-terminal domain"/>
    <property type="match status" value="1"/>
</dbReference>
<gene>
    <name evidence="2 5" type="primary">thiL</name>
    <name evidence="5" type="ORF">CSA09_05095</name>
</gene>
<dbReference type="SUPFAM" id="SSF55326">
    <property type="entry name" value="PurM N-terminal domain-like"/>
    <property type="match status" value="1"/>
</dbReference>
<dbReference type="UniPathway" id="UPA00060">
    <property type="reaction ID" value="UER00142"/>
</dbReference>
<dbReference type="PANTHER" id="PTHR30270">
    <property type="entry name" value="THIAMINE-MONOPHOSPHATE KINASE"/>
    <property type="match status" value="1"/>
</dbReference>
<feature type="domain" description="PurM-like C-terminal" evidence="4">
    <location>
        <begin position="150"/>
        <end position="304"/>
    </location>
</feature>
<dbReference type="InterPro" id="IPR006283">
    <property type="entry name" value="ThiL-like"/>
</dbReference>
<dbReference type="GO" id="GO:0000287">
    <property type="term" value="F:magnesium ion binding"/>
    <property type="evidence" value="ECO:0007669"/>
    <property type="project" value="UniProtKB-UniRule"/>
</dbReference>
<dbReference type="GO" id="GO:0005524">
    <property type="term" value="F:ATP binding"/>
    <property type="evidence" value="ECO:0007669"/>
    <property type="project" value="UniProtKB-UniRule"/>
</dbReference>
<organism evidence="5 6">
    <name type="scientific">Candidatus Contendibacter odensensis</name>
    <dbReference type="NCBI Taxonomy" id="1400860"/>
    <lineage>
        <taxon>Bacteria</taxon>
        <taxon>Pseudomonadati</taxon>
        <taxon>Pseudomonadota</taxon>
        <taxon>Gammaproteobacteria</taxon>
        <taxon>Candidatus Competibacteraceae</taxon>
        <taxon>Candidatus Contendibacter</taxon>
    </lineage>
</organism>
<keyword evidence="2" id="KW-0460">Magnesium</keyword>
<dbReference type="PANTHER" id="PTHR30270:SF0">
    <property type="entry name" value="THIAMINE-MONOPHOSPHATE KINASE"/>
    <property type="match status" value="1"/>
</dbReference>
<dbReference type="EC" id="2.7.4.16" evidence="2"/>
<comment type="caution">
    <text evidence="2">Lacks conserved residue(s) required for the propagation of feature annotation.</text>
</comment>
<reference evidence="5 6" key="1">
    <citation type="submission" date="2017-10" db="EMBL/GenBank/DDBJ databases">
        <title>Novel microbial diversity and functional potential in the marine mammal oral microbiome.</title>
        <authorList>
            <person name="Dudek N.K."/>
            <person name="Sun C.L."/>
            <person name="Burstein D."/>
            <person name="Kantor R.S."/>
            <person name="Aliaga Goltsman D.S."/>
            <person name="Bik E.M."/>
            <person name="Thomas B.C."/>
            <person name="Banfield J.F."/>
            <person name="Relman D.A."/>
        </authorList>
    </citation>
    <scope>NUCLEOTIDE SEQUENCE [LARGE SCALE GENOMIC DNA]</scope>
    <source>
        <strain evidence="5">DOLJORAL78_50_517</strain>
    </source>
</reference>
<dbReference type="Pfam" id="PF00586">
    <property type="entry name" value="AIRS"/>
    <property type="match status" value="1"/>
</dbReference>
<dbReference type="InterPro" id="IPR016188">
    <property type="entry name" value="PurM-like_N"/>
</dbReference>
<comment type="catalytic activity">
    <reaction evidence="2">
        <text>thiamine phosphate + ATP = thiamine diphosphate + ADP</text>
        <dbReference type="Rhea" id="RHEA:15913"/>
        <dbReference type="ChEBI" id="CHEBI:30616"/>
        <dbReference type="ChEBI" id="CHEBI:37575"/>
        <dbReference type="ChEBI" id="CHEBI:58937"/>
        <dbReference type="ChEBI" id="CHEBI:456216"/>
        <dbReference type="EC" id="2.7.4.16"/>
    </reaction>
</comment>
<keyword evidence="2" id="KW-0808">Transferase</keyword>
<keyword evidence="2" id="KW-0547">Nucleotide-binding</keyword>
<feature type="binding site" evidence="2">
    <location>
        <position position="74"/>
    </location>
    <ligand>
        <name>Mg(2+)</name>
        <dbReference type="ChEBI" id="CHEBI:18420"/>
        <label>2</label>
    </ligand>
</feature>
<dbReference type="AlphaFoldDB" id="A0A2G6PE22"/>
<protein>
    <recommendedName>
        <fullName evidence="2">Thiamine-monophosphate kinase</fullName>
        <shortName evidence="2">TMP kinase</shortName>
        <shortName evidence="2">Thiamine-phosphate kinase</shortName>
        <ecNumber evidence="2">2.7.4.16</ecNumber>
    </recommendedName>
</protein>
<feature type="binding site" evidence="2">
    <location>
        <begin position="120"/>
        <end position="121"/>
    </location>
    <ligand>
        <name>ATP</name>
        <dbReference type="ChEBI" id="CHEBI:30616"/>
    </ligand>
</feature>
<feature type="binding site" evidence="2">
    <location>
        <position position="53"/>
    </location>
    <ligand>
        <name>substrate</name>
    </ligand>
</feature>
<dbReference type="Gene3D" id="3.30.1330.10">
    <property type="entry name" value="PurM-like, N-terminal domain"/>
    <property type="match status" value="1"/>
</dbReference>
<evidence type="ECO:0000259" key="4">
    <source>
        <dbReference type="Pfam" id="PF02769"/>
    </source>
</evidence>
<dbReference type="InterPro" id="IPR036676">
    <property type="entry name" value="PurM-like_C_sf"/>
</dbReference>
<keyword evidence="2" id="KW-0479">Metal-binding</keyword>
<feature type="binding site" evidence="2">
    <location>
        <position position="44"/>
    </location>
    <ligand>
        <name>Mg(2+)</name>
        <dbReference type="ChEBI" id="CHEBI:18420"/>
        <label>4</label>
    </ligand>
</feature>
<keyword evidence="1 2" id="KW-0784">Thiamine biosynthesis</keyword>
<feature type="binding site" evidence="2">
    <location>
        <position position="121"/>
    </location>
    <ligand>
        <name>Mg(2+)</name>
        <dbReference type="ChEBI" id="CHEBI:18420"/>
        <label>1</label>
    </ligand>
</feature>
<name>A0A2G6PE22_9GAMM</name>
<evidence type="ECO:0000256" key="1">
    <source>
        <dbReference type="ARBA" id="ARBA00022977"/>
    </source>
</evidence>
<feature type="binding site" evidence="2">
    <location>
        <position position="146"/>
    </location>
    <ligand>
        <name>ATP</name>
        <dbReference type="ChEBI" id="CHEBI:30616"/>
    </ligand>
</feature>
<comment type="function">
    <text evidence="2">Catalyzes the ATP-dependent phosphorylation of thiamine-monophosphate (TMP) to form thiamine-pyrophosphate (TPP), the active form of vitamin B1.</text>
</comment>
<evidence type="ECO:0000259" key="3">
    <source>
        <dbReference type="Pfam" id="PF00586"/>
    </source>
</evidence>
<dbReference type="InterPro" id="IPR036921">
    <property type="entry name" value="PurM-like_N_sf"/>
</dbReference>
<dbReference type="InterPro" id="IPR010918">
    <property type="entry name" value="PurM-like_C_dom"/>
</dbReference>
<evidence type="ECO:0000256" key="2">
    <source>
        <dbReference type="HAMAP-Rule" id="MF_02128"/>
    </source>
</evidence>
<comment type="pathway">
    <text evidence="2">Cofactor biosynthesis; thiamine diphosphate biosynthesis; thiamine diphosphate from thiamine phosphate: step 1/1.</text>
</comment>
<dbReference type="NCBIfam" id="TIGR01379">
    <property type="entry name" value="thiL"/>
    <property type="match status" value="1"/>
</dbReference>